<dbReference type="STRING" id="144512.A0A0V0T3R6"/>
<dbReference type="GO" id="GO:0004190">
    <property type="term" value="F:aspartic-type endopeptidase activity"/>
    <property type="evidence" value="ECO:0007669"/>
    <property type="project" value="InterPro"/>
</dbReference>
<comment type="caution">
    <text evidence="8">The sequence shown here is derived from an EMBL/GenBank/DDBJ whole genome shotgun (WGS) entry which is preliminary data.</text>
</comment>
<dbReference type="InterPro" id="IPR001878">
    <property type="entry name" value="Znf_CCHC"/>
</dbReference>
<dbReference type="CDD" id="cd00303">
    <property type="entry name" value="retropepsin_like"/>
    <property type="match status" value="1"/>
</dbReference>
<feature type="compositionally biased region" description="Basic and acidic residues" evidence="6">
    <location>
        <begin position="260"/>
        <end position="274"/>
    </location>
</feature>
<dbReference type="GO" id="GO:0004519">
    <property type="term" value="F:endonuclease activity"/>
    <property type="evidence" value="ECO:0007669"/>
    <property type="project" value="UniProtKB-KW"/>
</dbReference>
<dbReference type="Gene3D" id="3.30.70.270">
    <property type="match status" value="1"/>
</dbReference>
<organism evidence="8 9">
    <name type="scientific">Trichinella murrelli</name>
    <dbReference type="NCBI Taxonomy" id="144512"/>
    <lineage>
        <taxon>Eukaryota</taxon>
        <taxon>Metazoa</taxon>
        <taxon>Ecdysozoa</taxon>
        <taxon>Nematoda</taxon>
        <taxon>Enoplea</taxon>
        <taxon>Dorylaimia</taxon>
        <taxon>Trichinellida</taxon>
        <taxon>Trichinellidae</taxon>
        <taxon>Trichinella</taxon>
    </lineage>
</organism>
<gene>
    <name evidence="8" type="primary">TY3B-I</name>
    <name evidence="8" type="ORF">T05_8562</name>
</gene>
<dbReference type="GO" id="GO:0008270">
    <property type="term" value="F:zinc ion binding"/>
    <property type="evidence" value="ECO:0007669"/>
    <property type="project" value="UniProtKB-KW"/>
</dbReference>
<dbReference type="GO" id="GO:0019899">
    <property type="term" value="F:enzyme binding"/>
    <property type="evidence" value="ECO:0007669"/>
    <property type="project" value="UniProtKB-ARBA"/>
</dbReference>
<dbReference type="SUPFAM" id="SSF56672">
    <property type="entry name" value="DNA/RNA polymerases"/>
    <property type="match status" value="1"/>
</dbReference>
<dbReference type="GO" id="GO:0016779">
    <property type="term" value="F:nucleotidyltransferase activity"/>
    <property type="evidence" value="ECO:0007669"/>
    <property type="project" value="UniProtKB-KW"/>
</dbReference>
<feature type="region of interest" description="Disordered" evidence="6">
    <location>
        <begin position="260"/>
        <end position="279"/>
    </location>
</feature>
<proteinExistence type="predicted"/>
<keyword evidence="5" id="KW-0479">Metal-binding</keyword>
<evidence type="ECO:0000313" key="8">
    <source>
        <dbReference type="EMBL" id="KRX33614.1"/>
    </source>
</evidence>
<dbReference type="GO" id="GO:0003676">
    <property type="term" value="F:nucleic acid binding"/>
    <property type="evidence" value="ECO:0007669"/>
    <property type="project" value="InterPro"/>
</dbReference>
<keyword evidence="5" id="KW-0862">Zinc</keyword>
<evidence type="ECO:0000256" key="2">
    <source>
        <dbReference type="ARBA" id="ARBA00022695"/>
    </source>
</evidence>
<dbReference type="Gene3D" id="4.10.60.10">
    <property type="entry name" value="Zinc finger, CCHC-type"/>
    <property type="match status" value="1"/>
</dbReference>
<dbReference type="Proteomes" id="UP000055048">
    <property type="component" value="Unassembled WGS sequence"/>
</dbReference>
<dbReference type="OrthoDB" id="5874853at2759"/>
<sequence>MNRASDGATNGERSRISENPRWIMPPEALTRSSDVERWFIRMERYFRAADVPDNRRAAMVQYHMDETMGDVLSALEVEETDDYDKFKSTLFRVFGVNNSEERYMKEFINRRQRENESLKDQADGILLQQFEAGIRQDMIKFTILRSAPDSFEKAVKIAAREVLMINQVTAATANASVVTTAADGKKETAGHEGETGSAAAINAEQPSDIDKLAMKVKELLAGEITVTTRTKAVSQRRRRQRSDRFTCWTCGQLGHFSRDCHSHTGSQHGRDEPQSRVSNTNHNIPIIVVQSPITDIPLVEGSVGGLKCKMLVDTGAAVTLAAEEVMKRSKVLRRVPKPSIRLEAASGAELAVTNAYVMEIVLGGTVRVQHTVLWVKGLSHQFLLGWDFMRSHGCTPDPVANCLRIRQSSIQFTKPLDVAPVGTKSANSRSQLLVAMEQMLPKEQEAGGKYRPTLSAILEQFSDVLATSDEDLGRMSTHRMSSTGSGGNEMIHRDIIEPSCSPWASPIVLVNKKDGTCRFCVGYRQLNNVTQKDAHPLSGINDTLDALTGAQ</sequence>
<dbReference type="SUPFAM" id="SSF50630">
    <property type="entry name" value="Acid proteases"/>
    <property type="match status" value="1"/>
</dbReference>
<evidence type="ECO:0000313" key="9">
    <source>
        <dbReference type="Proteomes" id="UP000055048"/>
    </source>
</evidence>
<keyword evidence="4" id="KW-0378">Hydrolase</keyword>
<dbReference type="SMART" id="SM00343">
    <property type="entry name" value="ZnF_C2HC"/>
    <property type="match status" value="1"/>
</dbReference>
<dbReference type="SUPFAM" id="SSF57756">
    <property type="entry name" value="Retrovirus zinc finger-like domains"/>
    <property type="match status" value="1"/>
</dbReference>
<dbReference type="InterPro" id="IPR043128">
    <property type="entry name" value="Rev_trsase/Diguanyl_cyclase"/>
</dbReference>
<evidence type="ECO:0000256" key="1">
    <source>
        <dbReference type="ARBA" id="ARBA00022679"/>
    </source>
</evidence>
<keyword evidence="9" id="KW-1185">Reference proteome</keyword>
<dbReference type="InterPro" id="IPR050951">
    <property type="entry name" value="Retrovirus_Pol_polyprotein"/>
</dbReference>
<dbReference type="Gene3D" id="2.40.70.10">
    <property type="entry name" value="Acid Proteases"/>
    <property type="match status" value="1"/>
</dbReference>
<evidence type="ECO:0000256" key="4">
    <source>
        <dbReference type="ARBA" id="ARBA00022759"/>
    </source>
</evidence>
<accession>A0A0V0T3R6</accession>
<dbReference type="InterPro" id="IPR043502">
    <property type="entry name" value="DNA/RNA_pol_sf"/>
</dbReference>
<dbReference type="InterPro" id="IPR036875">
    <property type="entry name" value="Znf_CCHC_sf"/>
</dbReference>
<dbReference type="Pfam" id="PF13975">
    <property type="entry name" value="gag-asp_proteas"/>
    <property type="match status" value="1"/>
</dbReference>
<reference evidence="8 9" key="1">
    <citation type="submission" date="2015-01" db="EMBL/GenBank/DDBJ databases">
        <title>Evolution of Trichinella species and genotypes.</title>
        <authorList>
            <person name="Korhonen P.K."/>
            <person name="Edoardo P."/>
            <person name="Giuseppe L.R."/>
            <person name="Gasser R.B."/>
        </authorList>
    </citation>
    <scope>NUCLEOTIDE SEQUENCE [LARGE SCALE GENOMIC DNA]</scope>
    <source>
        <strain evidence="8">ISS417</strain>
    </source>
</reference>
<dbReference type="EMBL" id="JYDJ01000752">
    <property type="protein sequence ID" value="KRX33614.1"/>
    <property type="molecule type" value="Genomic_DNA"/>
</dbReference>
<keyword evidence="3" id="KW-0540">Nuclease</keyword>
<dbReference type="InterPro" id="IPR021109">
    <property type="entry name" value="Peptidase_aspartic_dom_sf"/>
</dbReference>
<feature type="domain" description="CCHC-type" evidence="7">
    <location>
        <begin position="247"/>
        <end position="260"/>
    </location>
</feature>
<keyword evidence="2" id="KW-0548">Nucleotidyltransferase</keyword>
<name>A0A0V0T3R6_9BILA</name>
<dbReference type="PROSITE" id="PS00141">
    <property type="entry name" value="ASP_PROTEASE"/>
    <property type="match status" value="1"/>
</dbReference>
<evidence type="ECO:0000256" key="5">
    <source>
        <dbReference type="PROSITE-ProRule" id="PRU00047"/>
    </source>
</evidence>
<keyword evidence="4" id="KW-0255">Endonuclease</keyword>
<keyword evidence="1" id="KW-0808">Transferase</keyword>
<evidence type="ECO:0000259" key="7">
    <source>
        <dbReference type="PROSITE" id="PS50158"/>
    </source>
</evidence>
<keyword evidence="5" id="KW-0863">Zinc-finger</keyword>
<dbReference type="PROSITE" id="PS50158">
    <property type="entry name" value="ZF_CCHC"/>
    <property type="match status" value="1"/>
</dbReference>
<dbReference type="PANTHER" id="PTHR37984">
    <property type="entry name" value="PROTEIN CBG26694"/>
    <property type="match status" value="1"/>
</dbReference>
<dbReference type="InterPro" id="IPR001969">
    <property type="entry name" value="Aspartic_peptidase_AS"/>
</dbReference>
<protein>
    <submittedName>
        <fullName evidence="8">Transposon Ty3-I Gag-Pol polyprotein</fullName>
    </submittedName>
</protein>
<evidence type="ECO:0000256" key="3">
    <source>
        <dbReference type="ARBA" id="ARBA00022722"/>
    </source>
</evidence>
<dbReference type="GO" id="GO:0006508">
    <property type="term" value="P:proteolysis"/>
    <property type="evidence" value="ECO:0007669"/>
    <property type="project" value="InterPro"/>
</dbReference>
<dbReference type="Gene3D" id="3.10.10.10">
    <property type="entry name" value="HIV Type 1 Reverse Transcriptase, subunit A, domain 1"/>
    <property type="match status" value="1"/>
</dbReference>
<dbReference type="AlphaFoldDB" id="A0A0V0T3R6"/>
<dbReference type="PANTHER" id="PTHR37984:SF5">
    <property type="entry name" value="PROTEIN NYNRIN-LIKE"/>
    <property type="match status" value="1"/>
</dbReference>
<dbReference type="Pfam" id="PF00098">
    <property type="entry name" value="zf-CCHC"/>
    <property type="match status" value="1"/>
</dbReference>
<evidence type="ECO:0000256" key="6">
    <source>
        <dbReference type="SAM" id="MobiDB-lite"/>
    </source>
</evidence>